<keyword evidence="6" id="KW-1185">Reference proteome</keyword>
<feature type="domain" description="Stage IV sporulation protein A ATPase" evidence="2">
    <location>
        <begin position="3"/>
        <end position="236"/>
    </location>
</feature>
<keyword evidence="1" id="KW-0749">Sporulation</keyword>
<name>A0A011WRC2_RUMAL</name>
<dbReference type="Pfam" id="PF09547">
    <property type="entry name" value="SpoIVA_ATPase"/>
    <property type="match status" value="1"/>
</dbReference>
<dbReference type="Gene3D" id="3.40.50.300">
    <property type="entry name" value="P-loop containing nucleotide triphosphate hydrolases"/>
    <property type="match status" value="1"/>
</dbReference>
<dbReference type="GO" id="GO:0005524">
    <property type="term" value="F:ATP binding"/>
    <property type="evidence" value="ECO:0007669"/>
    <property type="project" value="UniProtKB-KW"/>
</dbReference>
<comment type="function">
    <text evidence="1">ATPase. Has a role at an early stage in the morphogenesis of the spore coat.</text>
</comment>
<gene>
    <name evidence="5" type="ORF">RASY3_06475</name>
</gene>
<keyword evidence="1" id="KW-0963">Cytoplasm</keyword>
<evidence type="ECO:0000313" key="6">
    <source>
        <dbReference type="Proteomes" id="UP000021369"/>
    </source>
</evidence>
<proteinExistence type="predicted"/>
<dbReference type="EC" id="3.6.1.-" evidence="1"/>
<dbReference type="PIRSF" id="PIRSF007466">
    <property type="entry name" value="SpoIVA"/>
    <property type="match status" value="1"/>
</dbReference>
<dbReference type="GO" id="GO:0005737">
    <property type="term" value="C:cytoplasm"/>
    <property type="evidence" value="ECO:0007669"/>
    <property type="project" value="UniProtKB-SubCell"/>
</dbReference>
<dbReference type="EMBL" id="JEOB01000002">
    <property type="protein sequence ID" value="EXM39520.1"/>
    <property type="molecule type" value="Genomic_DNA"/>
</dbReference>
<dbReference type="Proteomes" id="UP000021369">
    <property type="component" value="Unassembled WGS sequence"/>
</dbReference>
<evidence type="ECO:0000259" key="4">
    <source>
        <dbReference type="Pfam" id="PF20439"/>
    </source>
</evidence>
<keyword evidence="1" id="KW-0067">ATP-binding</keyword>
<organism evidence="5 6">
    <name type="scientific">Ruminococcus albus SY3</name>
    <dbReference type="NCBI Taxonomy" id="1341156"/>
    <lineage>
        <taxon>Bacteria</taxon>
        <taxon>Bacillati</taxon>
        <taxon>Bacillota</taxon>
        <taxon>Clostridia</taxon>
        <taxon>Eubacteriales</taxon>
        <taxon>Oscillospiraceae</taxon>
        <taxon>Ruminococcus</taxon>
    </lineage>
</organism>
<reference evidence="5 6" key="1">
    <citation type="submission" date="2013-06" db="EMBL/GenBank/DDBJ databases">
        <title>Rumen cellulosomics: divergent fiber-degrading strategies revealed by comparative genome-wide analysis of six Ruminococcal strains.</title>
        <authorList>
            <person name="Dassa B."/>
            <person name="Borovok I."/>
            <person name="Lamed R."/>
            <person name="Flint H."/>
            <person name="Yeoman C.J."/>
            <person name="White B."/>
            <person name="Bayer E.A."/>
        </authorList>
    </citation>
    <scope>NUCLEOTIDE SEQUENCE [LARGE SCALE GENOMIC DNA]</scope>
    <source>
        <strain evidence="5 6">SY3</strain>
    </source>
</reference>
<comment type="subcellular location">
    <subcellularLocation>
        <location evidence="1">Cytoplasm</location>
    </subcellularLocation>
</comment>
<dbReference type="AlphaFoldDB" id="A0A011WRC2"/>
<feature type="domain" description="Stage IV sporulation protein A middle" evidence="3">
    <location>
        <begin position="237"/>
        <end position="415"/>
    </location>
</feature>
<dbReference type="Pfam" id="PF20438">
    <property type="entry name" value="SpoIVA_middle"/>
    <property type="match status" value="1"/>
</dbReference>
<dbReference type="InterPro" id="IPR046841">
    <property type="entry name" value="SpoIVA_middle"/>
</dbReference>
<dbReference type="SUPFAM" id="SSF52540">
    <property type="entry name" value="P-loop containing nucleoside triphosphate hydrolases"/>
    <property type="match status" value="1"/>
</dbReference>
<dbReference type="InterPro" id="IPR046842">
    <property type="entry name" value="SpoIVA_ATPase"/>
</dbReference>
<dbReference type="OrthoDB" id="9761464at2"/>
<protein>
    <recommendedName>
        <fullName evidence="1">Stage IV sporulation protein A</fullName>
        <ecNumber evidence="1">3.6.1.-</ecNumber>
    </recommendedName>
    <alternativeName>
        <fullName evidence="1">Coat morphogenetic protein SpoIVA</fullName>
    </alternativeName>
</protein>
<keyword evidence="1" id="KW-0547">Nucleotide-binding</keyword>
<dbReference type="PATRIC" id="fig|1341156.4.peg.1712"/>
<comment type="catalytic activity">
    <reaction evidence="1">
        <text>ATP + H2O = ADP + phosphate + H(+)</text>
        <dbReference type="Rhea" id="RHEA:13065"/>
        <dbReference type="ChEBI" id="CHEBI:15377"/>
        <dbReference type="ChEBI" id="CHEBI:15378"/>
        <dbReference type="ChEBI" id="CHEBI:30616"/>
        <dbReference type="ChEBI" id="CHEBI:43474"/>
        <dbReference type="ChEBI" id="CHEBI:456216"/>
    </reaction>
</comment>
<feature type="domain" description="Sporulation stage IV protein A C-terminal" evidence="4">
    <location>
        <begin position="416"/>
        <end position="491"/>
    </location>
</feature>
<dbReference type="RefSeq" id="WP_037286200.1">
    <property type="nucleotide sequence ID" value="NZ_JEOB01000002.1"/>
</dbReference>
<keyword evidence="1" id="KW-0378">Hydrolase</keyword>
<dbReference type="GO" id="GO:0016887">
    <property type="term" value="F:ATP hydrolysis activity"/>
    <property type="evidence" value="ECO:0007669"/>
    <property type="project" value="InterPro"/>
</dbReference>
<dbReference type="InterPro" id="IPR014201">
    <property type="entry name" value="Spore_IV_A"/>
</dbReference>
<accession>A0A011WRC2</accession>
<evidence type="ECO:0000256" key="1">
    <source>
        <dbReference type="PIRNR" id="PIRNR007466"/>
    </source>
</evidence>
<dbReference type="GO" id="GO:0030435">
    <property type="term" value="P:sporulation resulting in formation of a cellular spore"/>
    <property type="evidence" value="ECO:0007669"/>
    <property type="project" value="UniProtKB-KW"/>
</dbReference>
<evidence type="ECO:0000259" key="2">
    <source>
        <dbReference type="Pfam" id="PF09547"/>
    </source>
</evidence>
<dbReference type="NCBIfam" id="TIGR02836">
    <property type="entry name" value="spore_IV_A"/>
    <property type="match status" value="1"/>
</dbReference>
<evidence type="ECO:0000259" key="3">
    <source>
        <dbReference type="Pfam" id="PF20438"/>
    </source>
</evidence>
<sequence>MSRDIYSDIARRTGGDIYIGVAGPVRTGKSTFIKQFMEKLVIPNIGSEYRRERAQDELPQSAGGRTIMTTETKFIPEEAVNISLEGGASFNVRLIDCVGYIIPSAQGYIEEEAPRMVMTPWFDTEIPFNMAAEVGTRKVISEHSTIGLVITTDGSFTELPRDEYEEAEERVISELKAAGKPFAVLLNTSDPDSAEARRLCEELSQKYETDVIPVNCTELEEEDIRGIMANVLYSFPVREIGIAMPEWINTLGKGHWLKEAVFAHIREAAEGVETLRQIAACADTIGECEYMEKCEVKTIDAGNGSAVISAQLFSDLFYRVIGEATGLEINGENELLPRILELVEIRKRFAKYKDAIAQMERTGYGIVMPEPDELTMEEPEIIRQGGKYGIRLKAQAPAIHLLRTEINTEVAPIVGSEKQSEELVMYMMSDFEKDPDKIWSSNIFGKSLHELVSDGLHTKLSKLPDDARMRLKETVERMINEGCSGLICLIL</sequence>
<comment type="caution">
    <text evidence="5">The sequence shown here is derived from an EMBL/GenBank/DDBJ whole genome shotgun (WGS) entry which is preliminary data.</text>
</comment>
<dbReference type="InterPro" id="IPR027417">
    <property type="entry name" value="P-loop_NTPase"/>
</dbReference>
<dbReference type="InterPro" id="IPR046840">
    <property type="entry name" value="SpoIVA_C"/>
</dbReference>
<dbReference type="Pfam" id="PF20439">
    <property type="entry name" value="SpoIVA_C"/>
    <property type="match status" value="1"/>
</dbReference>
<evidence type="ECO:0000313" key="5">
    <source>
        <dbReference type="EMBL" id="EXM39520.1"/>
    </source>
</evidence>